<keyword evidence="4" id="KW-1185">Reference proteome</keyword>
<dbReference type="InterPro" id="IPR003613">
    <property type="entry name" value="Ubox_domain"/>
</dbReference>
<organism evidence="3 4">
    <name type="scientific">Tritrichomonas foetus</name>
    <dbReference type="NCBI Taxonomy" id="1144522"/>
    <lineage>
        <taxon>Eukaryota</taxon>
        <taxon>Metamonada</taxon>
        <taxon>Parabasalia</taxon>
        <taxon>Tritrichomonadida</taxon>
        <taxon>Tritrichomonadidae</taxon>
        <taxon>Tritrichomonas</taxon>
    </lineage>
</organism>
<feature type="compositionally biased region" description="Acidic residues" evidence="1">
    <location>
        <begin position="129"/>
        <end position="142"/>
    </location>
</feature>
<proteinExistence type="predicted"/>
<evidence type="ECO:0000313" key="4">
    <source>
        <dbReference type="Proteomes" id="UP000179807"/>
    </source>
</evidence>
<sequence length="344" mass="40176">MYSSDETRDIENDSEIYVLTYEEVEPFIPPDPENVDEGVRDYIRQNKRNMVKRRVARVNSLYDEFSLFWPQGTPILFYFALEMCKDVEIEVLERLQDPVFIRSVIERFETLKKGSSPEKIVSEKPSILNDDDFESTDDESDENFQTPTEKTKSHHFTQEETKKFIGIISGLTKPTSWKDISKAMHGKQQKECKALYKRLNEEGVLESSFVTANFTKTEPAEDLSQFSHIKSLFFVCGDQRSVVGPQNMKMKEYAMSNPLFNYIDMLTQEPMIVPALSPDGYVLDYSTWTRLLKDKDHNTNPFTRNIVNRRQLIILTTENIDQYRHMIINLEEMTPPSLKNDNEK</sequence>
<dbReference type="GO" id="GO:0004842">
    <property type="term" value="F:ubiquitin-protein transferase activity"/>
    <property type="evidence" value="ECO:0007669"/>
    <property type="project" value="InterPro"/>
</dbReference>
<dbReference type="Proteomes" id="UP000179807">
    <property type="component" value="Unassembled WGS sequence"/>
</dbReference>
<evidence type="ECO:0000259" key="2">
    <source>
        <dbReference type="Pfam" id="PF04564"/>
    </source>
</evidence>
<dbReference type="GO" id="GO:0016567">
    <property type="term" value="P:protein ubiquitination"/>
    <property type="evidence" value="ECO:0007669"/>
    <property type="project" value="InterPro"/>
</dbReference>
<dbReference type="VEuPathDB" id="TrichDB:TRFO_22291"/>
<dbReference type="RefSeq" id="XP_068362094.1">
    <property type="nucleotide sequence ID" value="XM_068502476.1"/>
</dbReference>
<dbReference type="Gene3D" id="1.10.10.60">
    <property type="entry name" value="Homeodomain-like"/>
    <property type="match status" value="1"/>
</dbReference>
<dbReference type="InterPro" id="IPR009057">
    <property type="entry name" value="Homeodomain-like_sf"/>
</dbReference>
<dbReference type="EMBL" id="MLAK01000652">
    <property type="protein sequence ID" value="OHT08958.1"/>
    <property type="molecule type" value="Genomic_DNA"/>
</dbReference>
<gene>
    <name evidence="3" type="ORF">TRFO_22291</name>
</gene>
<accession>A0A1J4KH30</accession>
<feature type="domain" description="U-box" evidence="2">
    <location>
        <begin position="262"/>
        <end position="314"/>
    </location>
</feature>
<reference evidence="3" key="1">
    <citation type="submission" date="2016-10" db="EMBL/GenBank/DDBJ databases">
        <authorList>
            <person name="Benchimol M."/>
            <person name="Almeida L.G."/>
            <person name="Vasconcelos A.T."/>
            <person name="Perreira-Neves A."/>
            <person name="Rosa I.A."/>
            <person name="Tasca T."/>
            <person name="Bogo M.R."/>
            <person name="de Souza W."/>
        </authorList>
    </citation>
    <scope>NUCLEOTIDE SEQUENCE [LARGE SCALE GENOMIC DNA]</scope>
    <source>
        <strain evidence="3">K</strain>
    </source>
</reference>
<dbReference type="OrthoDB" id="1678912at2759"/>
<dbReference type="Pfam" id="PF04564">
    <property type="entry name" value="U-box"/>
    <property type="match status" value="1"/>
</dbReference>
<evidence type="ECO:0000313" key="3">
    <source>
        <dbReference type="EMBL" id="OHT08958.1"/>
    </source>
</evidence>
<name>A0A1J4KH30_9EUKA</name>
<dbReference type="SUPFAM" id="SSF57850">
    <property type="entry name" value="RING/U-box"/>
    <property type="match status" value="1"/>
</dbReference>
<dbReference type="GeneID" id="94837180"/>
<dbReference type="SUPFAM" id="SSF46689">
    <property type="entry name" value="Homeodomain-like"/>
    <property type="match status" value="1"/>
</dbReference>
<protein>
    <recommendedName>
        <fullName evidence="2">U-box domain-containing protein</fullName>
    </recommendedName>
</protein>
<evidence type="ECO:0000256" key="1">
    <source>
        <dbReference type="SAM" id="MobiDB-lite"/>
    </source>
</evidence>
<dbReference type="InterPro" id="IPR013083">
    <property type="entry name" value="Znf_RING/FYVE/PHD"/>
</dbReference>
<comment type="caution">
    <text evidence="3">The sequence shown here is derived from an EMBL/GenBank/DDBJ whole genome shotgun (WGS) entry which is preliminary data.</text>
</comment>
<dbReference type="AlphaFoldDB" id="A0A1J4KH30"/>
<feature type="region of interest" description="Disordered" evidence="1">
    <location>
        <begin position="119"/>
        <end position="157"/>
    </location>
</feature>
<dbReference type="Gene3D" id="3.30.40.10">
    <property type="entry name" value="Zinc/RING finger domain, C3HC4 (zinc finger)"/>
    <property type="match status" value="1"/>
</dbReference>